<name>A0A0B7JWS4_BIOOC</name>
<reference evidence="2" key="1">
    <citation type="submission" date="2015-01" db="EMBL/GenBank/DDBJ databases">
        <authorList>
            <person name="Durling Mikael"/>
        </authorList>
    </citation>
    <scope>NUCLEOTIDE SEQUENCE</scope>
</reference>
<accession>A0A0B7JWS4</accession>
<sequence>MSPRQRIRQSEGSRLPTPLMETTTAIVVQP</sequence>
<evidence type="ECO:0000256" key="1">
    <source>
        <dbReference type="SAM" id="MobiDB-lite"/>
    </source>
</evidence>
<proteinExistence type="predicted"/>
<dbReference type="AlphaFoldDB" id="A0A0B7JWS4"/>
<dbReference type="EMBL" id="CDPU01000014">
    <property type="protein sequence ID" value="CEO49513.1"/>
    <property type="molecule type" value="Genomic_DNA"/>
</dbReference>
<feature type="compositionally biased region" description="Polar residues" evidence="1">
    <location>
        <begin position="20"/>
        <end position="30"/>
    </location>
</feature>
<feature type="region of interest" description="Disordered" evidence="1">
    <location>
        <begin position="1"/>
        <end position="30"/>
    </location>
</feature>
<evidence type="ECO:0000313" key="2">
    <source>
        <dbReference type="EMBL" id="CEO49513.1"/>
    </source>
</evidence>
<organism evidence="2">
    <name type="scientific">Bionectria ochroleuca</name>
    <name type="common">Gliocladium roseum</name>
    <dbReference type="NCBI Taxonomy" id="29856"/>
    <lineage>
        <taxon>Eukaryota</taxon>
        <taxon>Fungi</taxon>
        <taxon>Dikarya</taxon>
        <taxon>Ascomycota</taxon>
        <taxon>Pezizomycotina</taxon>
        <taxon>Sordariomycetes</taxon>
        <taxon>Hypocreomycetidae</taxon>
        <taxon>Hypocreales</taxon>
        <taxon>Bionectriaceae</taxon>
        <taxon>Clonostachys</taxon>
    </lineage>
</organism>
<gene>
    <name evidence="2" type="ORF">BN869_000005570_1</name>
</gene>
<protein>
    <submittedName>
        <fullName evidence="2">Uncharacterized protein</fullName>
    </submittedName>
</protein>